<reference evidence="6" key="1">
    <citation type="submission" date="2021-02" db="EMBL/GenBank/DDBJ databases">
        <authorList>
            <person name="Dougan E. K."/>
            <person name="Rhodes N."/>
            <person name="Thang M."/>
            <person name="Chan C."/>
        </authorList>
    </citation>
    <scope>NUCLEOTIDE SEQUENCE</scope>
</reference>
<dbReference type="Pfam" id="PF07691">
    <property type="entry name" value="PA14"/>
    <property type="match status" value="1"/>
</dbReference>
<dbReference type="Gene3D" id="2.60.120.260">
    <property type="entry name" value="Galactose-binding domain-like"/>
    <property type="match status" value="1"/>
</dbReference>
<evidence type="ECO:0000313" key="7">
    <source>
        <dbReference type="Proteomes" id="UP000601435"/>
    </source>
</evidence>
<evidence type="ECO:0000259" key="5">
    <source>
        <dbReference type="PROSITE" id="PS51820"/>
    </source>
</evidence>
<keyword evidence="7" id="KW-1185">Reference proteome</keyword>
<keyword evidence="2" id="KW-0677">Repeat</keyword>
<name>A0A812QBV5_9DINO</name>
<dbReference type="PROSITE" id="PS51820">
    <property type="entry name" value="PA14"/>
    <property type="match status" value="1"/>
</dbReference>
<dbReference type="SMART" id="SM00758">
    <property type="entry name" value="PA14"/>
    <property type="match status" value="1"/>
</dbReference>
<dbReference type="AlphaFoldDB" id="A0A812QBV5"/>
<dbReference type="InterPro" id="IPR011658">
    <property type="entry name" value="PA14_dom"/>
</dbReference>
<dbReference type="SUPFAM" id="SSF56988">
    <property type="entry name" value="Anthrax protective antigen"/>
    <property type="match status" value="1"/>
</dbReference>
<feature type="domain" description="PA14" evidence="5">
    <location>
        <begin position="223"/>
        <end position="368"/>
    </location>
</feature>
<keyword evidence="1" id="KW-0732">Signal</keyword>
<dbReference type="NCBIfam" id="TIGR02232">
    <property type="entry name" value="myxo_disulf_rpt"/>
    <property type="match status" value="1"/>
</dbReference>
<evidence type="ECO:0000313" key="6">
    <source>
        <dbReference type="EMBL" id="CAE7388840.1"/>
    </source>
</evidence>
<dbReference type="OrthoDB" id="409374at2759"/>
<dbReference type="EMBL" id="CAJNJA010016810">
    <property type="protein sequence ID" value="CAE7388840.1"/>
    <property type="molecule type" value="Genomic_DNA"/>
</dbReference>
<organism evidence="6 7">
    <name type="scientific">Symbiodinium necroappetens</name>
    <dbReference type="NCBI Taxonomy" id="1628268"/>
    <lineage>
        <taxon>Eukaryota</taxon>
        <taxon>Sar</taxon>
        <taxon>Alveolata</taxon>
        <taxon>Dinophyceae</taxon>
        <taxon>Suessiales</taxon>
        <taxon>Symbiodiniaceae</taxon>
        <taxon>Symbiodinium</taxon>
    </lineage>
</organism>
<dbReference type="Proteomes" id="UP000601435">
    <property type="component" value="Unassembled WGS sequence"/>
</dbReference>
<dbReference type="InterPro" id="IPR011936">
    <property type="entry name" value="Myxo_disulph_rpt"/>
</dbReference>
<keyword evidence="3" id="KW-1015">Disulfide bond</keyword>
<proteinExistence type="predicted"/>
<feature type="region of interest" description="Disordered" evidence="4">
    <location>
        <begin position="764"/>
        <end position="783"/>
    </location>
</feature>
<dbReference type="InterPro" id="IPR037524">
    <property type="entry name" value="PA14/GLEYA"/>
</dbReference>
<evidence type="ECO:0000256" key="1">
    <source>
        <dbReference type="ARBA" id="ARBA00022729"/>
    </source>
</evidence>
<evidence type="ECO:0000256" key="3">
    <source>
        <dbReference type="ARBA" id="ARBA00023157"/>
    </source>
</evidence>
<dbReference type="Pfam" id="PF13948">
    <property type="entry name" value="DUF4215"/>
    <property type="match status" value="2"/>
</dbReference>
<sequence length="790" mass="86306">MQCGDELITGNEECDPPGGCCDPKCKLKQDTDGCKAICGDGVVLGKEECDPPGDGCNEECRLKEGWKWLQNKAVPICGDSLLVGKEQCDPPGSDCCNPICDLLDGWKWEDGCKAICGDAVVLGKEECDPPGEGCTDECRLEDGWEWVPLEKKTASICGDGLVVGKEQCDQGECCADNCTLLKGWQWQSESGCKPICGDGKVVGDEECDPPGMDCTADCKKRVDLLAGLQCDYFYDKTQCTLPDLSALTPVHREIVPEIFMSNGRFPKIRQLDQFCVRCTGLLVTKKEGNYKFFLASDDGSLMWLNGEQVVDNNDCHGERERGSSDKFLKPGAHEIRVEMCENYGGENLKMRYQGLDTGNSKVKVPAAVLKHEKNLVPWFMGNSGETCDSVCKRNSYAGCDKEQMVALDSNEKVSAAFREVGYHCKGYHGARNYPGSPFSTGRNDDCAPVTPGTKKSSLSCSGNQGGGKPLCACKEKKDRVWFQADFAQPCNDVCKANGFRSCDKQKMAALDSNDKVKAAFAKVGHVCKSFHASRNYPGAPFITGRKNDDCTPVTRGTSASALSCSKVRHSNTAPLCACKDKVKVNWKLALKVGETSTLGFSSPLWTNKALLNEASPVDTIEDAKYKEFNTEPFERIRMCVGSPESNCVVHDFSKRYNSARALFNAGYIRDESVDRDGILSSFGPVKGSYRDCPMQRPGNTCPQVISHKFRFRCCRCFCFRRFWRGLASTSSARTATKLGGVSAQTAQARAAKTLTATMRTLPSALESRDSPRTQSLGQVGRRATAAIQSV</sequence>
<evidence type="ECO:0000256" key="4">
    <source>
        <dbReference type="SAM" id="MobiDB-lite"/>
    </source>
</evidence>
<accession>A0A812QBV5</accession>
<protein>
    <recommendedName>
        <fullName evidence="5">PA14 domain-containing protein</fullName>
    </recommendedName>
</protein>
<comment type="caution">
    <text evidence="6">The sequence shown here is derived from an EMBL/GenBank/DDBJ whole genome shotgun (WGS) entry which is preliminary data.</text>
</comment>
<evidence type="ECO:0000256" key="2">
    <source>
        <dbReference type="ARBA" id="ARBA00022737"/>
    </source>
</evidence>
<gene>
    <name evidence="6" type="ORF">SNEC2469_LOCUS10558</name>
</gene>